<organism evidence="5 6">
    <name type="scientific">Catenovulum sediminis</name>
    <dbReference type="NCBI Taxonomy" id="1740262"/>
    <lineage>
        <taxon>Bacteria</taxon>
        <taxon>Pseudomonadati</taxon>
        <taxon>Pseudomonadota</taxon>
        <taxon>Gammaproteobacteria</taxon>
        <taxon>Alteromonadales</taxon>
        <taxon>Alteromonadaceae</taxon>
        <taxon>Catenovulum</taxon>
    </lineage>
</organism>
<evidence type="ECO:0000256" key="2">
    <source>
        <dbReference type="ARBA" id="ARBA00022723"/>
    </source>
</evidence>
<evidence type="ECO:0000256" key="3">
    <source>
        <dbReference type="ARBA" id="ARBA00022729"/>
    </source>
</evidence>
<feature type="chain" id="PRO_5045610738" evidence="4">
    <location>
        <begin position="24"/>
        <end position="258"/>
    </location>
</feature>
<dbReference type="SUPFAM" id="SSF53850">
    <property type="entry name" value="Periplasmic binding protein-like II"/>
    <property type="match status" value="1"/>
</dbReference>
<keyword evidence="6" id="KW-1185">Reference proteome</keyword>
<dbReference type="Pfam" id="PF13531">
    <property type="entry name" value="SBP_bac_11"/>
    <property type="match status" value="1"/>
</dbReference>
<evidence type="ECO:0000313" key="5">
    <source>
        <dbReference type="EMBL" id="MER2494019.1"/>
    </source>
</evidence>
<evidence type="ECO:0000313" key="6">
    <source>
        <dbReference type="Proteomes" id="UP001467690"/>
    </source>
</evidence>
<sequence length="258" mass="28726">MRFKIIFTFILFFTAQASSQLCAQQLNIAVASNFINVMQDLERAFILSKKLNPQSVRVSYASSGKLYAQIKQGAPFDVFLSADSDKPQRLIADNLTAGTQPYPYAVGRLVLWRSNNNRQILQTPVTQRTLLNGEYNKLAMANPKLAPYGLAALQVLEKLKLERKTKADWVMGENVSQAYQFVATGNAELGFVALSQVKASKQAEEAYWLVPASMHEQIAQHAVTLKKANNNPLAQAFMLFLSSQTSKTIIESHGYETD</sequence>
<evidence type="ECO:0000256" key="4">
    <source>
        <dbReference type="SAM" id="SignalP"/>
    </source>
</evidence>
<keyword evidence="3 4" id="KW-0732">Signal</keyword>
<keyword evidence="2" id="KW-0479">Metal-binding</keyword>
<accession>A0ABV1RM42</accession>
<dbReference type="PANTHER" id="PTHR30632">
    <property type="entry name" value="MOLYBDATE-BINDING PERIPLASMIC PROTEIN"/>
    <property type="match status" value="1"/>
</dbReference>
<evidence type="ECO:0000256" key="1">
    <source>
        <dbReference type="ARBA" id="ARBA00009175"/>
    </source>
</evidence>
<dbReference type="Proteomes" id="UP001467690">
    <property type="component" value="Unassembled WGS sequence"/>
</dbReference>
<comment type="similarity">
    <text evidence="1">Belongs to the bacterial solute-binding protein ModA family.</text>
</comment>
<feature type="signal peptide" evidence="4">
    <location>
        <begin position="1"/>
        <end position="23"/>
    </location>
</feature>
<protein>
    <submittedName>
        <fullName evidence="5">Molybdate ABC transporter substrate-binding protein</fullName>
    </submittedName>
</protein>
<name>A0ABV1RM42_9ALTE</name>
<dbReference type="InterPro" id="IPR044084">
    <property type="entry name" value="AvModA-like_subst-bd"/>
</dbReference>
<dbReference type="Gene3D" id="3.40.190.10">
    <property type="entry name" value="Periplasmic binding protein-like II"/>
    <property type="match status" value="2"/>
</dbReference>
<proteinExistence type="inferred from homology"/>
<dbReference type="CDD" id="cd13539">
    <property type="entry name" value="PBP2_AvModA"/>
    <property type="match status" value="1"/>
</dbReference>
<comment type="caution">
    <text evidence="5">The sequence shown here is derived from an EMBL/GenBank/DDBJ whole genome shotgun (WGS) entry which is preliminary data.</text>
</comment>
<dbReference type="PANTHER" id="PTHR30632:SF14">
    <property type="entry name" value="TUNGSTATE_MOLYBDATE_CHROMATE-BINDING PROTEIN MODA"/>
    <property type="match status" value="1"/>
</dbReference>
<reference evidence="5 6" key="1">
    <citation type="submission" date="2024-06" db="EMBL/GenBank/DDBJ databases">
        <authorList>
            <person name="Chen R.Y."/>
        </authorList>
    </citation>
    <scope>NUCLEOTIDE SEQUENCE [LARGE SCALE GENOMIC DNA]</scope>
    <source>
        <strain evidence="5 6">D2</strain>
    </source>
</reference>
<dbReference type="EMBL" id="JBELOE010000280">
    <property type="protein sequence ID" value="MER2494019.1"/>
    <property type="molecule type" value="Genomic_DNA"/>
</dbReference>
<dbReference type="InterPro" id="IPR050682">
    <property type="entry name" value="ModA/WtpA"/>
</dbReference>
<dbReference type="PIRSF" id="PIRSF004846">
    <property type="entry name" value="ModA"/>
    <property type="match status" value="1"/>
</dbReference>
<dbReference type="NCBIfam" id="TIGR01256">
    <property type="entry name" value="modA"/>
    <property type="match status" value="1"/>
</dbReference>
<dbReference type="InterPro" id="IPR005950">
    <property type="entry name" value="ModA"/>
</dbReference>
<dbReference type="RefSeq" id="WP_350403040.1">
    <property type="nucleotide sequence ID" value="NZ_JBELOE010000280.1"/>
</dbReference>
<gene>
    <name evidence="5" type="primary">modA</name>
    <name evidence="5" type="ORF">ABS311_19260</name>
</gene>